<keyword evidence="2" id="KW-1185">Reference proteome</keyword>
<dbReference type="EMBL" id="PDCK01000040">
    <property type="protein sequence ID" value="PRQ46140.1"/>
    <property type="molecule type" value="Genomic_DNA"/>
</dbReference>
<name>A0A2P6RI79_ROSCH</name>
<sequence>MLHPLQLLQGIWLLPHNNYKWHTYHLRLLILKGVELGLEVCDCADRGLAL</sequence>
<comment type="caution">
    <text evidence="1">The sequence shown here is derived from an EMBL/GenBank/DDBJ whole genome shotgun (WGS) entry which is preliminary data.</text>
</comment>
<dbReference type="Proteomes" id="UP000238479">
    <property type="component" value="Chromosome 2"/>
</dbReference>
<evidence type="ECO:0000313" key="1">
    <source>
        <dbReference type="EMBL" id="PRQ46140.1"/>
    </source>
</evidence>
<evidence type="ECO:0000313" key="2">
    <source>
        <dbReference type="Proteomes" id="UP000238479"/>
    </source>
</evidence>
<gene>
    <name evidence="1" type="ORF">RchiOBHm_Chr2g0085871</name>
</gene>
<dbReference type="Gramene" id="PRQ46140">
    <property type="protein sequence ID" value="PRQ46140"/>
    <property type="gene ID" value="RchiOBHm_Chr2g0085871"/>
</dbReference>
<organism evidence="1 2">
    <name type="scientific">Rosa chinensis</name>
    <name type="common">China rose</name>
    <dbReference type="NCBI Taxonomy" id="74649"/>
    <lineage>
        <taxon>Eukaryota</taxon>
        <taxon>Viridiplantae</taxon>
        <taxon>Streptophyta</taxon>
        <taxon>Embryophyta</taxon>
        <taxon>Tracheophyta</taxon>
        <taxon>Spermatophyta</taxon>
        <taxon>Magnoliopsida</taxon>
        <taxon>eudicotyledons</taxon>
        <taxon>Gunneridae</taxon>
        <taxon>Pentapetalae</taxon>
        <taxon>rosids</taxon>
        <taxon>fabids</taxon>
        <taxon>Rosales</taxon>
        <taxon>Rosaceae</taxon>
        <taxon>Rosoideae</taxon>
        <taxon>Rosoideae incertae sedis</taxon>
        <taxon>Rosa</taxon>
    </lineage>
</organism>
<proteinExistence type="predicted"/>
<protein>
    <submittedName>
        <fullName evidence="1">Uncharacterized protein</fullName>
    </submittedName>
</protein>
<reference evidence="1 2" key="1">
    <citation type="journal article" date="2018" name="Nat. Genet.">
        <title>The Rosa genome provides new insights in the design of modern roses.</title>
        <authorList>
            <person name="Bendahmane M."/>
        </authorList>
    </citation>
    <scope>NUCLEOTIDE SEQUENCE [LARGE SCALE GENOMIC DNA]</scope>
    <source>
        <strain evidence="2">cv. Old Blush</strain>
    </source>
</reference>
<dbReference type="AlphaFoldDB" id="A0A2P6RI79"/>
<accession>A0A2P6RI79</accession>